<dbReference type="Proteomes" id="UP001161390">
    <property type="component" value="Unassembled WGS sequence"/>
</dbReference>
<reference evidence="2" key="1">
    <citation type="journal article" date="2014" name="Int. J. Syst. Evol. Microbiol.">
        <title>Complete genome of a new Firmicutes species belonging to the dominant human colonic microbiota ('Ruminococcus bicirculans') reveals two chromosomes and a selective capacity to utilize plant glucans.</title>
        <authorList>
            <consortium name="NISC Comparative Sequencing Program"/>
            <person name="Wegmann U."/>
            <person name="Louis P."/>
            <person name="Goesmann A."/>
            <person name="Henrissat B."/>
            <person name="Duncan S.H."/>
            <person name="Flint H.J."/>
        </authorList>
    </citation>
    <scope>NUCLEOTIDE SEQUENCE</scope>
    <source>
        <strain evidence="2">NBRC 108216</strain>
    </source>
</reference>
<sequence length="543" mass="59458">MLREAYRIQNASVAANAYTDDAIIEYAYGSDRTRHVGREDIEASFSDFFSQIGTQEQIDLNFRIESSAPEGENLRDRGVYRLRFASGAASYGYFEVERVIQNGASAMFTFDRATDATRDAFEALPGPVLFDADSEQLDPAYYRRLTGRYQRPDGCDIIVTQSAYRLFVRDGCTEVWQGLNRVSGLEWTGGETVLSSNVTTTFKFDEPTTSDSQTLTMTQNGQTVSAKRNTAYTKDEISFQSSDDTSLSGLIYRPVEPSTKASVVLIHGSGPQDRNGYASIIAVIADEFAANGHAVIVFDKRGTGSSEGDWSRAGFDRLAEDVIAAEKALLADEALSDRPVIYAGSSQAGWVAATAIERGGQAKQIVLLGAAGAAISVREQNIYNTRIRMGCSGIDETSIDLALRQQNAFFDFVANPAMSDTLQAVTEQASADETIRDWLFPDAESVDLDGDNWFTTLSLEFDPITVWADYLGQMTFIFSEHDDSTPTDRAISRLKDTIGEDNLQTVLLDGAQHLGLLASGPCDASLSTVSRFHPDLFRALTDD</sequence>
<dbReference type="PANTHER" id="PTHR43265">
    <property type="entry name" value="ESTERASE ESTD"/>
    <property type="match status" value="1"/>
</dbReference>
<gene>
    <name evidence="2" type="ORF">GCM10007854_04860</name>
</gene>
<evidence type="ECO:0000259" key="1">
    <source>
        <dbReference type="Pfam" id="PF12697"/>
    </source>
</evidence>
<dbReference type="RefSeq" id="WP_284369280.1">
    <property type="nucleotide sequence ID" value="NZ_BSNJ01000001.1"/>
</dbReference>
<dbReference type="EMBL" id="BSNJ01000001">
    <property type="protein sequence ID" value="GLQ19531.1"/>
    <property type="molecule type" value="Genomic_DNA"/>
</dbReference>
<proteinExistence type="predicted"/>
<accession>A0ABQ5UWH1</accession>
<keyword evidence="3" id="KW-1185">Reference proteome</keyword>
<dbReference type="Gene3D" id="3.40.50.1820">
    <property type="entry name" value="alpha/beta hydrolase"/>
    <property type="match status" value="1"/>
</dbReference>
<dbReference type="SUPFAM" id="SSF53474">
    <property type="entry name" value="alpha/beta-Hydrolases"/>
    <property type="match status" value="1"/>
</dbReference>
<comment type="caution">
    <text evidence="2">The sequence shown here is derived from an EMBL/GenBank/DDBJ whole genome shotgun (WGS) entry which is preliminary data.</text>
</comment>
<dbReference type="SUPFAM" id="SSF54427">
    <property type="entry name" value="NTF2-like"/>
    <property type="match status" value="1"/>
</dbReference>
<protein>
    <recommendedName>
        <fullName evidence="1">AB hydrolase-1 domain-containing protein</fullName>
    </recommendedName>
</protein>
<reference evidence="2" key="2">
    <citation type="submission" date="2023-01" db="EMBL/GenBank/DDBJ databases">
        <title>Draft genome sequence of Algimonas porphyrae strain NBRC 108216.</title>
        <authorList>
            <person name="Sun Q."/>
            <person name="Mori K."/>
        </authorList>
    </citation>
    <scope>NUCLEOTIDE SEQUENCE</scope>
    <source>
        <strain evidence="2">NBRC 108216</strain>
    </source>
</reference>
<evidence type="ECO:0000313" key="2">
    <source>
        <dbReference type="EMBL" id="GLQ19531.1"/>
    </source>
</evidence>
<dbReference type="InterPro" id="IPR029058">
    <property type="entry name" value="AB_hydrolase_fold"/>
</dbReference>
<organism evidence="2 3">
    <name type="scientific">Algimonas porphyrae</name>
    <dbReference type="NCBI Taxonomy" id="1128113"/>
    <lineage>
        <taxon>Bacteria</taxon>
        <taxon>Pseudomonadati</taxon>
        <taxon>Pseudomonadota</taxon>
        <taxon>Alphaproteobacteria</taxon>
        <taxon>Maricaulales</taxon>
        <taxon>Robiginitomaculaceae</taxon>
        <taxon>Algimonas</taxon>
    </lineage>
</organism>
<name>A0ABQ5UWH1_9PROT</name>
<dbReference type="Pfam" id="PF12697">
    <property type="entry name" value="Abhydrolase_6"/>
    <property type="match status" value="1"/>
</dbReference>
<feature type="domain" description="AB hydrolase-1" evidence="1">
    <location>
        <begin position="263"/>
        <end position="517"/>
    </location>
</feature>
<dbReference type="InterPro" id="IPR032710">
    <property type="entry name" value="NTF2-like_dom_sf"/>
</dbReference>
<dbReference type="InterPro" id="IPR000073">
    <property type="entry name" value="AB_hydrolase_1"/>
</dbReference>
<evidence type="ECO:0000313" key="3">
    <source>
        <dbReference type="Proteomes" id="UP001161390"/>
    </source>
</evidence>
<dbReference type="InterPro" id="IPR053145">
    <property type="entry name" value="AB_hydrolase_Est10"/>
</dbReference>
<dbReference type="PANTHER" id="PTHR43265:SF1">
    <property type="entry name" value="ESTERASE ESTD"/>
    <property type="match status" value="1"/>
</dbReference>